<dbReference type="Pfam" id="PF00560">
    <property type="entry name" value="LRR_1"/>
    <property type="match status" value="1"/>
</dbReference>
<keyword evidence="5" id="KW-1185">Reference proteome</keyword>
<dbReference type="Proteomes" id="UP000179807">
    <property type="component" value="Unassembled WGS sequence"/>
</dbReference>
<reference evidence="4" key="1">
    <citation type="submission" date="2016-10" db="EMBL/GenBank/DDBJ databases">
        <authorList>
            <person name="Benchimol M."/>
            <person name="Almeida L.G."/>
            <person name="Vasconcelos A.T."/>
            <person name="Perreira-Neves A."/>
            <person name="Rosa I.A."/>
            <person name="Tasca T."/>
            <person name="Bogo M.R."/>
            <person name="de Souza W."/>
        </authorList>
    </citation>
    <scope>NUCLEOTIDE SEQUENCE [LARGE SCALE GENOMIC DNA]</scope>
    <source>
        <strain evidence="4">K</strain>
    </source>
</reference>
<keyword evidence="2" id="KW-0677">Repeat</keyword>
<dbReference type="InterPro" id="IPR001932">
    <property type="entry name" value="PPM-type_phosphatase-like_dom"/>
</dbReference>
<dbReference type="Pfam" id="PF00481">
    <property type="entry name" value="PP2C"/>
    <property type="match status" value="1"/>
</dbReference>
<dbReference type="InterPro" id="IPR051071">
    <property type="entry name" value="LRR-bact_E3_ubiq_ligases"/>
</dbReference>
<dbReference type="SMART" id="SM00332">
    <property type="entry name" value="PP2Cc"/>
    <property type="match status" value="1"/>
</dbReference>
<dbReference type="AlphaFoldDB" id="A0A1J4JBJ3"/>
<dbReference type="SMART" id="SM00365">
    <property type="entry name" value="LRR_SD22"/>
    <property type="match status" value="4"/>
</dbReference>
<dbReference type="SMART" id="SM00364">
    <property type="entry name" value="LRR_BAC"/>
    <property type="match status" value="10"/>
</dbReference>
<evidence type="ECO:0000259" key="3">
    <source>
        <dbReference type="PROSITE" id="PS51746"/>
    </source>
</evidence>
<accession>A0A1J4JBJ3</accession>
<dbReference type="Pfam" id="PF13855">
    <property type="entry name" value="LRR_8"/>
    <property type="match status" value="1"/>
</dbReference>
<protein>
    <submittedName>
        <fullName evidence="4">Protein phosphatase 2C</fullName>
    </submittedName>
</protein>
<dbReference type="EMBL" id="MLAK01001235">
    <property type="protein sequence ID" value="OHS95607.1"/>
    <property type="molecule type" value="Genomic_DNA"/>
</dbReference>
<name>A0A1J4JBJ3_9EUKA</name>
<evidence type="ECO:0000256" key="1">
    <source>
        <dbReference type="ARBA" id="ARBA00022614"/>
    </source>
</evidence>
<dbReference type="CDD" id="cd00143">
    <property type="entry name" value="PP2Cc"/>
    <property type="match status" value="1"/>
</dbReference>
<dbReference type="OrthoDB" id="660555at2759"/>
<dbReference type="Gene3D" id="3.60.40.10">
    <property type="entry name" value="PPM-type phosphatase domain"/>
    <property type="match status" value="1"/>
</dbReference>
<dbReference type="InterPro" id="IPR036457">
    <property type="entry name" value="PPM-type-like_dom_sf"/>
</dbReference>
<dbReference type="VEuPathDB" id="TrichDB:TRFO_38305"/>
<dbReference type="Gene3D" id="3.80.10.10">
    <property type="entry name" value="Ribonuclease Inhibitor"/>
    <property type="match status" value="2"/>
</dbReference>
<gene>
    <name evidence="4" type="ORF">TRFO_38305</name>
</gene>
<dbReference type="PANTHER" id="PTHR47114:SF2">
    <property type="entry name" value="OLIGODENDROCYTE-MYELIN GLYCOPROTEIN"/>
    <property type="match status" value="1"/>
</dbReference>
<dbReference type="InterPro" id="IPR003591">
    <property type="entry name" value="Leu-rich_rpt_typical-subtyp"/>
</dbReference>
<proteinExistence type="predicted"/>
<feature type="domain" description="PPM-type phosphatase" evidence="3">
    <location>
        <begin position="577"/>
        <end position="811"/>
    </location>
</feature>
<dbReference type="FunFam" id="3.60.40.10:FF:000035">
    <property type="entry name" value="Leucine rich repeat protein phosphatase 2c domain containing protein"/>
    <property type="match status" value="1"/>
</dbReference>
<dbReference type="RefSeq" id="XP_068348744.1">
    <property type="nucleotide sequence ID" value="XM_068511961.1"/>
</dbReference>
<evidence type="ECO:0000313" key="4">
    <source>
        <dbReference type="EMBL" id="OHS95607.1"/>
    </source>
</evidence>
<evidence type="ECO:0000256" key="2">
    <source>
        <dbReference type="ARBA" id="ARBA00022737"/>
    </source>
</evidence>
<evidence type="ECO:0000313" key="5">
    <source>
        <dbReference type="Proteomes" id="UP000179807"/>
    </source>
</evidence>
<comment type="caution">
    <text evidence="4">The sequence shown here is derived from an EMBL/GenBank/DDBJ whole genome shotgun (WGS) entry which is preliminary data.</text>
</comment>
<dbReference type="SMART" id="SM00369">
    <property type="entry name" value="LRR_TYP"/>
    <property type="match status" value="4"/>
</dbReference>
<dbReference type="InterPro" id="IPR001611">
    <property type="entry name" value="Leu-rich_rpt"/>
</dbReference>
<dbReference type="SUPFAM" id="SSF52058">
    <property type="entry name" value="L domain-like"/>
    <property type="match status" value="2"/>
</dbReference>
<dbReference type="SUPFAM" id="SSF81606">
    <property type="entry name" value="PP2C-like"/>
    <property type="match status" value="1"/>
</dbReference>
<dbReference type="PROSITE" id="PS51746">
    <property type="entry name" value="PPM_2"/>
    <property type="match status" value="1"/>
</dbReference>
<sequence>MGQDESLPILPEDQTELSLVNQKLNQLMNFIPPNHPIRSIDISGNLIRKFPLRLNYIHYLDISSNNLSEVSSMDIEFNFDTLEIIRLSRNNFKQLPKFLKPLKSITNMAIDSNELNEETADFSTFDKLQNLDLFLNLFNTFPKLPESLTTLNIGFNRIRSISYHLQNLTELRISGNEMTEFMDGCFFPNLQILDLSMNRLIGLPPITSFAPNLAKLNCSHNFIVGIASVPPSITHLDVGHNCMEAITFEKMNILNTLDISFNKIKILSSLPPSIEHFNAESNILMSASPIKIDRLNTLQINCNNFTEIPNFKDTNVNNFIMRHNKLNKINSQNISPTVKRIDLTENEIDSIPNDLFELRRIQFLNVSFNHLKEVPQSITGINLTSLFISGNDISDLPELPPCLITLVASHCNFSTIPNSIYKVTRLSSLDLSVNNISSISVLPAIHHINLSMNSLKKLPNIPDNVSSLDLAHNFLKSIELQGDFIMIQDLNLSGNLLESFTAPKLPILHIMKISHNKKLKFSLTFDKFPSLRVLDITSTKIKVSLPLPSSLKELSTSNGNIFETAKSPVIRLYNSPKAGYSEICGARPTMEDTLIIRKNLVPNIDMYAVIDGHAGAETATFAAYYIPLFYPLEQTRTVADLSSTFRKANKKIAEHNVKDGATIALTLISPQEIGIAHLGDARALIVKKDKSVVTLTYDHKPTERSEIDLIKENRSFVDSNRTAGILAVSRSLGDFNIPGISHIPDLSCYKRQNNDYRLVICCDGVFDVIDNVGVGQIVTQVEDVHKAACLLRNMAYAKGSQDNISVIVVDISIGK</sequence>
<dbReference type="PANTHER" id="PTHR47114">
    <property type="match status" value="1"/>
</dbReference>
<organism evidence="4 5">
    <name type="scientific">Tritrichomonas foetus</name>
    <dbReference type="NCBI Taxonomy" id="1144522"/>
    <lineage>
        <taxon>Eukaryota</taxon>
        <taxon>Metamonada</taxon>
        <taxon>Parabasalia</taxon>
        <taxon>Tritrichomonadida</taxon>
        <taxon>Tritrichomonadidae</taxon>
        <taxon>Tritrichomonas</taxon>
    </lineage>
</organism>
<dbReference type="GeneID" id="94846665"/>
<dbReference type="PROSITE" id="PS51450">
    <property type="entry name" value="LRR"/>
    <property type="match status" value="4"/>
</dbReference>
<dbReference type="InterPro" id="IPR032675">
    <property type="entry name" value="LRR_dom_sf"/>
</dbReference>
<keyword evidence="1" id="KW-0433">Leucine-rich repeat</keyword>